<dbReference type="InterPro" id="IPR052431">
    <property type="entry name" value="SKI2_subfamily_helicases"/>
</dbReference>
<feature type="compositionally biased region" description="Basic and acidic residues" evidence="3">
    <location>
        <begin position="139"/>
        <end position="151"/>
    </location>
</feature>
<evidence type="ECO:0000256" key="2">
    <source>
        <dbReference type="ARBA" id="ARBA00022806"/>
    </source>
</evidence>
<keyword evidence="2" id="KW-0347">Helicase</keyword>
<sequence length="665" mass="76755">MVNVWKKWPRADELDPEKFTCFKDNPVIRKADARYYEQELKDELELWIEGGHKQKAAEVLKLLKPHGESCSENQMKEIFPHFVEKLQEMDKLPALFFIFNIKIAEELAKKVCCFLEKKEMLLREEEVPGSKNQGHLLPKKTEPADKLKETKQTSIMQTSGEDDELLIKKVEPGNVGKQLEQISGKCADCTYANYQALDMEALCKILNHARFITNYEELRELALRGIGYHHAFMEFKERQLVEMLFKMGFIQVLTSTGTLALGINTPCKSVVFVQNSEFLDALAYRWMSGRTGQRGHHSVGNVYFYNIPFSKIESFMKSKTLHIQGQFLLRASLILRLMLFASKADDKTNARKRVMSLLKNSLLSFEEPWTLKMLKLYFVFSLQFLVKEARGLFNSLCLLIQKGMIETDRNFLIQTGTKVFSEEVMEKLVVVLAHLFGRKYMPAAVVGSKQKFSRSKVFLEELSEDFTAALDKYNHKVEESFGQFLLTVSTVANNRKRYQLPLSKLDFSNKQQYDHPLAFQTMKCDMERTAISPFVCLSGNSDLDLLHAGSLNNVLLHMLGITVSNIPVLYLKKCDNQGRRMPLNAYLLDFYRHGSLKAICQDNGLHEREACDLLKDFAHTVQTISISLREFCRSEDRNVVWAFEQLAKSYWKKLEEIKEEGENNF</sequence>
<keyword evidence="1" id="KW-0378">Hydrolase</keyword>
<gene>
    <name evidence="5" type="ORF">JD844_026925</name>
</gene>
<dbReference type="PROSITE" id="PS51194">
    <property type="entry name" value="HELICASE_CTER"/>
    <property type="match status" value="1"/>
</dbReference>
<dbReference type="InterPro" id="IPR001650">
    <property type="entry name" value="Helicase_C-like"/>
</dbReference>
<dbReference type="Gene3D" id="3.40.50.300">
    <property type="entry name" value="P-loop containing nucleotide triphosphate hydrolases"/>
    <property type="match status" value="1"/>
</dbReference>
<dbReference type="InterPro" id="IPR059032">
    <property type="entry name" value="WHD_DDX60"/>
</dbReference>
<dbReference type="PANTHER" id="PTHR44533:SF3">
    <property type="entry name" value="ATP-DEPENDENT RNA HELICASE DDX60-RELATED"/>
    <property type="match status" value="1"/>
</dbReference>
<dbReference type="Pfam" id="PF26076">
    <property type="entry name" value="WHD_DDX60"/>
    <property type="match status" value="1"/>
</dbReference>
<dbReference type="SMART" id="SM00490">
    <property type="entry name" value="HELICc"/>
    <property type="match status" value="1"/>
</dbReference>
<dbReference type="EMBL" id="JAIPUX010005290">
    <property type="protein sequence ID" value="KAH0616088.1"/>
    <property type="molecule type" value="Genomic_DNA"/>
</dbReference>
<keyword evidence="2" id="KW-0067">ATP-binding</keyword>
<evidence type="ECO:0000256" key="3">
    <source>
        <dbReference type="SAM" id="MobiDB-lite"/>
    </source>
</evidence>
<keyword evidence="6" id="KW-1185">Reference proteome</keyword>
<organism evidence="5 6">
    <name type="scientific">Phrynosoma platyrhinos</name>
    <name type="common">Desert horned lizard</name>
    <dbReference type="NCBI Taxonomy" id="52577"/>
    <lineage>
        <taxon>Eukaryota</taxon>
        <taxon>Metazoa</taxon>
        <taxon>Chordata</taxon>
        <taxon>Craniata</taxon>
        <taxon>Vertebrata</taxon>
        <taxon>Euteleostomi</taxon>
        <taxon>Lepidosauria</taxon>
        <taxon>Squamata</taxon>
        <taxon>Bifurcata</taxon>
        <taxon>Unidentata</taxon>
        <taxon>Episquamata</taxon>
        <taxon>Toxicofera</taxon>
        <taxon>Iguania</taxon>
        <taxon>Phrynosomatidae</taxon>
        <taxon>Phrynosomatinae</taxon>
        <taxon>Phrynosoma</taxon>
    </lineage>
</organism>
<dbReference type="Proteomes" id="UP000826234">
    <property type="component" value="Unassembled WGS sequence"/>
</dbReference>
<proteinExistence type="predicted"/>
<evidence type="ECO:0000259" key="4">
    <source>
        <dbReference type="PROSITE" id="PS51194"/>
    </source>
</evidence>
<reference evidence="5 6" key="1">
    <citation type="journal article" date="2022" name="Gigascience">
        <title>A chromosome-level genome assembly and annotation of the desert horned lizard, Phrynosoma platyrhinos, provides insight into chromosomal rearrangements among reptiles.</title>
        <authorList>
            <person name="Koochekian N."/>
            <person name="Ascanio A."/>
            <person name="Farleigh K."/>
            <person name="Card D.C."/>
            <person name="Schield D.R."/>
            <person name="Castoe T.A."/>
            <person name="Jezkova T."/>
        </authorList>
    </citation>
    <scope>NUCLEOTIDE SEQUENCE [LARGE SCALE GENOMIC DNA]</scope>
    <source>
        <strain evidence="5">NK-2021</strain>
    </source>
</reference>
<comment type="caution">
    <text evidence="5">The sequence shown here is derived from an EMBL/GenBank/DDBJ whole genome shotgun (WGS) entry which is preliminary data.</text>
</comment>
<feature type="domain" description="Helicase C-terminal" evidence="4">
    <location>
        <begin position="178"/>
        <end position="377"/>
    </location>
</feature>
<protein>
    <recommendedName>
        <fullName evidence="4">Helicase C-terminal domain-containing protein</fullName>
    </recommendedName>
</protein>
<evidence type="ECO:0000313" key="6">
    <source>
        <dbReference type="Proteomes" id="UP000826234"/>
    </source>
</evidence>
<evidence type="ECO:0000313" key="5">
    <source>
        <dbReference type="EMBL" id="KAH0616088.1"/>
    </source>
</evidence>
<dbReference type="PANTHER" id="PTHR44533">
    <property type="entry name" value="DEAD/H RNA HELICASE, PUTATIVE-RELATED"/>
    <property type="match status" value="1"/>
</dbReference>
<evidence type="ECO:0000256" key="1">
    <source>
        <dbReference type="ARBA" id="ARBA00022801"/>
    </source>
</evidence>
<name>A0ABQ7SFP9_PHRPL</name>
<keyword evidence="2" id="KW-0547">Nucleotide-binding</keyword>
<accession>A0ABQ7SFP9</accession>
<feature type="region of interest" description="Disordered" evidence="3">
    <location>
        <begin position="130"/>
        <end position="157"/>
    </location>
</feature>
<dbReference type="InterPro" id="IPR027417">
    <property type="entry name" value="P-loop_NTPase"/>
</dbReference>
<dbReference type="SUPFAM" id="SSF52540">
    <property type="entry name" value="P-loop containing nucleoside triphosphate hydrolases"/>
    <property type="match status" value="1"/>
</dbReference>